<dbReference type="AlphaFoldDB" id="F0W7H2"/>
<protein>
    <submittedName>
        <fullName evidence="1">AlNc14C29G2780 protein</fullName>
    </submittedName>
</protein>
<sequence length="738" mass="83294">MDAQSHSGTCPKVHVICGPNVHTVLSNPLKYNYFVDYWVVGSPNFFAVGLMNCIFPKACTNVVVRKSNAHIVTEGIGGIFSQLPTINKPIGNDNSTKQTLPVTSVGMLEESRANLRLDIEHINQSDSGKNERKTEQICLYRPDPSSSSSCETCLHTKSGSGTSDPELLLQFCHHWKFCKGSTALLSSDLCKLSKYKVSSLRDQSSNMPQMNGAIMPDFMIFAFYNLGARLKDLYKNQLENIDKTKHCLTTIRMYNFTTHSLCCRCLAHKYNGMVVLDRFEAIHENDQKFTILLFRDEPVRLDLEVCSEDCGQIISIDDCMVDPIHVTKLTPTNNVVKWMLQTENTQLDNHVSSRSDSCFLIQYLLGEESKCPEIFPIKKILPLSPLSFLIFLSTISKLDHRWDARKKKFGCEYMELMPDIICDYESNRSKNNVDVNLNSNENEENKGYARANDVSDFGDVKVANVLVVEWDTKTSENFQKEAAFADCFICLTRKRKVVLISVNNRYAWMVDAGSFPSCKTCDQKVTFGPQFPYHQYLIPVSAAIKMMKTLETKEKRPRPDETELGDAFDRAPKQAPGRLQACENPPDATLLTSSSKHPDAVFTTLLSPNKTLFLQPQDTGIVSSFKSQISKLQHRYVADHFVDVLRRNLDTGDDCVEKCIDSLFDVNVFVAMCVAETAWSKIFVEVIDELVESFDKPRAISISVLQLKVSVTIQATFITVYAPTRKDIKLKKKISVTL</sequence>
<reference evidence="1" key="2">
    <citation type="submission" date="2011-02" db="EMBL/GenBank/DDBJ databases">
        <authorList>
            <person name="MacLean D."/>
        </authorList>
    </citation>
    <scope>NUCLEOTIDE SEQUENCE</scope>
</reference>
<organism evidence="1">
    <name type="scientific">Albugo laibachii Nc14</name>
    <dbReference type="NCBI Taxonomy" id="890382"/>
    <lineage>
        <taxon>Eukaryota</taxon>
        <taxon>Sar</taxon>
        <taxon>Stramenopiles</taxon>
        <taxon>Oomycota</taxon>
        <taxon>Peronosporomycetes</taxon>
        <taxon>Albuginales</taxon>
        <taxon>Albuginaceae</taxon>
        <taxon>Albugo</taxon>
    </lineage>
</organism>
<dbReference type="HOGENOM" id="CLU_395586_0_0_1"/>
<reference evidence="1" key="1">
    <citation type="journal article" date="2011" name="PLoS Biol.">
        <title>Gene gain and loss during evolution of obligate parasitism in the white rust pathogen of Arabidopsis thaliana.</title>
        <authorList>
            <person name="Kemen E."/>
            <person name="Gardiner A."/>
            <person name="Schultz-Larsen T."/>
            <person name="Kemen A.C."/>
            <person name="Balmuth A.L."/>
            <person name="Robert-Seilaniantz A."/>
            <person name="Bailey K."/>
            <person name="Holub E."/>
            <person name="Studholme D.J."/>
            <person name="Maclean D."/>
            <person name="Jones J.D."/>
        </authorList>
    </citation>
    <scope>NUCLEOTIDE SEQUENCE</scope>
</reference>
<accession>F0W7H2</accession>
<gene>
    <name evidence="1" type="primary">AlNc14C29G2780</name>
    <name evidence="1" type="ORF">ALNC14_032160</name>
</gene>
<proteinExistence type="predicted"/>
<dbReference type="EMBL" id="FR824074">
    <property type="protein sequence ID" value="CCA17073.1"/>
    <property type="molecule type" value="Genomic_DNA"/>
</dbReference>
<evidence type="ECO:0000313" key="1">
    <source>
        <dbReference type="EMBL" id="CCA17073.1"/>
    </source>
</evidence>
<name>F0W7H2_9STRA</name>